<name>A0A2M9ZX02_9LEPT</name>
<feature type="transmembrane region" description="Helical" evidence="1">
    <location>
        <begin position="250"/>
        <end position="274"/>
    </location>
</feature>
<evidence type="ECO:0008006" key="4">
    <source>
        <dbReference type="Google" id="ProtNLM"/>
    </source>
</evidence>
<keyword evidence="3" id="KW-1185">Reference proteome</keyword>
<keyword evidence="1" id="KW-0812">Transmembrane</keyword>
<feature type="transmembrane region" description="Helical" evidence="1">
    <location>
        <begin position="165"/>
        <end position="186"/>
    </location>
</feature>
<feature type="transmembrane region" description="Helical" evidence="1">
    <location>
        <begin position="312"/>
        <end position="330"/>
    </location>
</feature>
<organism evidence="2 3">
    <name type="scientific">Leptospira neocaledonica</name>
    <dbReference type="NCBI Taxonomy" id="2023192"/>
    <lineage>
        <taxon>Bacteria</taxon>
        <taxon>Pseudomonadati</taxon>
        <taxon>Spirochaetota</taxon>
        <taxon>Spirochaetia</taxon>
        <taxon>Leptospirales</taxon>
        <taxon>Leptospiraceae</taxon>
        <taxon>Leptospira</taxon>
    </lineage>
</organism>
<feature type="transmembrane region" description="Helical" evidence="1">
    <location>
        <begin position="206"/>
        <end position="230"/>
    </location>
</feature>
<feature type="transmembrane region" description="Helical" evidence="1">
    <location>
        <begin position="342"/>
        <end position="361"/>
    </location>
</feature>
<proteinExistence type="predicted"/>
<dbReference type="OrthoDB" id="314254at2"/>
<protein>
    <recommendedName>
        <fullName evidence="4">Glycosyltransferase RgtA/B/C/D-like domain-containing protein</fullName>
    </recommendedName>
</protein>
<comment type="caution">
    <text evidence="2">The sequence shown here is derived from an EMBL/GenBank/DDBJ whole genome shotgun (WGS) entry which is preliminary data.</text>
</comment>
<gene>
    <name evidence="2" type="ORF">CH365_14175</name>
</gene>
<dbReference type="EMBL" id="NPEA01000007">
    <property type="protein sequence ID" value="PJZ76602.1"/>
    <property type="molecule type" value="Genomic_DNA"/>
</dbReference>
<sequence>MVWLWTSIIIFLTSLIFSLLTAPKEIFWNMEALYLPSVLIDVLRDGGSLRAWSFAPTPYFFPDLPIVFIFGYISENIFRTLTLYAIFQTSLLAYLLGKFIRAMEPKMPRPQSYVFSLLTLSFLFLVAEKFPLLYFLYFPSVHISAFLTTLWIWPFLKREKVPKYSVFPLLALLTVSDRILILELYLPTLFSWARRYGRWGISFPLITVRFFATGLIGFGLHSLIKIFLTINSPNKLSTLESISHWWSDFFAAILSLKLSGIFLLFSILAGILCLRKGKESGHSYGFLGYFQLSLCFLPPLLGLYSGENSLKYSLPAIVMVPVLFGILPSIKNQNYLSHSRNFAFLGLIFGLGTFAAFGEGISQIRDPRESIRPPETVCVDEWKEKDSFVFVLSEPRKARRILAYSEKKVLAYPIDFSTLEGSYSVSNKEWFLFPPEGPIAVLPEGLGESRIKSFYGEPSRILNCESGNAKIWVYEDNAKIRDYLQRPVQKTK</sequence>
<feature type="transmembrane region" description="Helical" evidence="1">
    <location>
        <begin position="57"/>
        <end position="74"/>
    </location>
</feature>
<dbReference type="Proteomes" id="UP000231843">
    <property type="component" value="Unassembled WGS sequence"/>
</dbReference>
<feature type="transmembrane region" description="Helical" evidence="1">
    <location>
        <begin position="81"/>
        <end position="100"/>
    </location>
</feature>
<evidence type="ECO:0000313" key="3">
    <source>
        <dbReference type="Proteomes" id="UP000231843"/>
    </source>
</evidence>
<dbReference type="AlphaFoldDB" id="A0A2M9ZX02"/>
<keyword evidence="1" id="KW-1133">Transmembrane helix</keyword>
<feature type="transmembrane region" description="Helical" evidence="1">
    <location>
        <begin position="286"/>
        <end position="306"/>
    </location>
</feature>
<feature type="transmembrane region" description="Helical" evidence="1">
    <location>
        <begin position="134"/>
        <end position="153"/>
    </location>
</feature>
<accession>A0A2M9ZX02</accession>
<evidence type="ECO:0000256" key="1">
    <source>
        <dbReference type="SAM" id="Phobius"/>
    </source>
</evidence>
<evidence type="ECO:0000313" key="2">
    <source>
        <dbReference type="EMBL" id="PJZ76602.1"/>
    </source>
</evidence>
<reference evidence="2 3" key="1">
    <citation type="submission" date="2017-07" db="EMBL/GenBank/DDBJ databases">
        <title>Leptospira spp. isolated from tropical soils.</title>
        <authorList>
            <person name="Thibeaux R."/>
            <person name="Iraola G."/>
            <person name="Ferres I."/>
            <person name="Bierque E."/>
            <person name="Girault D."/>
            <person name="Soupe-Gilbert M.-E."/>
            <person name="Picardeau M."/>
            <person name="Goarant C."/>
        </authorList>
    </citation>
    <scope>NUCLEOTIDE SEQUENCE [LARGE SCALE GENOMIC DNA]</scope>
    <source>
        <strain evidence="2 3">ES4-C-A1</strain>
    </source>
</reference>
<feature type="transmembrane region" description="Helical" evidence="1">
    <location>
        <begin position="112"/>
        <end position="127"/>
    </location>
</feature>
<keyword evidence="1" id="KW-0472">Membrane</keyword>